<name>M7NLC3_9BACL</name>
<feature type="compositionally biased region" description="Acidic residues" evidence="2">
    <location>
        <begin position="242"/>
        <end position="251"/>
    </location>
</feature>
<reference evidence="5 6" key="1">
    <citation type="journal article" date="2013" name="Genome Announc.">
        <title>Draft Genome Sequence of Bhargavaea cecembensis Strain DSE10T, Isolated from a Deep-Sea Sediment Sample Collected at a Depth of 5,904 m from the Chagos-Laccadive Ridge System in the Indian Ocean.</title>
        <authorList>
            <person name="Shivaji S."/>
            <person name="Ara S."/>
            <person name="Begum Z."/>
            <person name="Ruth M."/>
            <person name="Singh A."/>
            <person name="Kumar Pinnaka A."/>
        </authorList>
    </citation>
    <scope>NUCLEOTIDE SEQUENCE [LARGE SCALE GENOMIC DNA]</scope>
    <source>
        <strain evidence="5 6">DSE10</strain>
    </source>
</reference>
<dbReference type="InterPro" id="IPR014755">
    <property type="entry name" value="Cu-Rt/internalin_Ig-like"/>
</dbReference>
<evidence type="ECO:0000256" key="2">
    <source>
        <dbReference type="SAM" id="MobiDB-lite"/>
    </source>
</evidence>
<feature type="domain" description="SLH" evidence="4">
    <location>
        <begin position="170"/>
        <end position="230"/>
    </location>
</feature>
<dbReference type="Gene3D" id="2.60.40.1220">
    <property type="match status" value="1"/>
</dbReference>
<dbReference type="PROSITE" id="PS51272">
    <property type="entry name" value="SLH"/>
    <property type="match status" value="2"/>
</dbReference>
<dbReference type="eggNOG" id="COG1404">
    <property type="taxonomic scope" value="Bacteria"/>
</dbReference>
<feature type="region of interest" description="Disordered" evidence="2">
    <location>
        <begin position="226"/>
        <end position="251"/>
    </location>
</feature>
<sequence length="1228" mass="132017">MATKTYKKFLTGAATAAMVASAVAPVAAQGQDVADTANKSFNDIGPDSSHYVNVIEARELGFLSGYGDGSFKPNKTLNRGDVTKMLGKYVVATSGKTLNEYVEDNNIADVPNFADVPNSISDKELVTYSKIVKHAEIFQGANNNLMPTKEMNRDQIALVLVRAFDLEDKAGDTKVVDGANSAYEKEIEILLENGVSNANPYKPFNKTSRAQFASFLVRAYKVSMGWDPTKPLPEPGNPDPGTDPDPEPGLEWEGDIGIDASKDSLLADGKDTSVITFSILDEKGNVDTDADNIVLALDATHGTFSSERVTVQDGVATATLTSEQSNKDLEVLITATVAEASEGYKDLIGEKQTYGHITFVAYSQNVETLNLTGAESNQTDRVTLHFDREVSLEDFVVTSPTGELNYQYRQADGSWGAPTTVVNPLVDPADVRHALKPEAINVLNAPERINGGLIGGGSIDGASNYLVDGILGLKPVEGDSKSVEVILEKDSHLLDNSHVVVVTNFVSESGKISNSATEFILTDARTPEVTGVSNSGLNEVNVKFSEAIEDGTADFLIDGTYNANDDAAIEYGEFDARTLEDNRDTVSITLGGEYSTPPTPAGYFTAGNHSIQVANATDFAGNKATTQNLNFTVEANTTQPSAEVTVESPEQFIVEFNTDVRTAEVENFAFQVYNEDTEAWESITSEATDEEVGLEVSNLGGNTYAFELTEDWTQIYDTEGTNDNYYNYEYRIVYAKDDLQNLANGVTNAEQVVLDLSYDGSPLNSADTTSPEITEVVQDGTSSTFTVTTNEPVKIAGEDNAGDTLSQKQESVNNGTLPEVKGTILAKVAGGKTVEVDATVNGYVDGYDNKFTVTAGEVTLAEDVTENRVVLIPAGTYSLQELVDFGYLETDFELVLSQLTDDVGNTANTATYDFEMEKTVVNPDLTPFYLVKAEYENYNVEGNNTQVDIAVTFSEGVAAANSAADITKWSINGHDLPVGTSIKAENRDGVAGNETVIITVTDPSLFMYEDNVPVGEGGEIQLPVPEVSNVITVDREIASFDGSKLTGRNQLVVGIPAFLQNVNYAIELLSRVAALDEVEEADRELIEAARANYNSLNALERNYVSPQLVAQLEAAEEALGEAGEPTPEPTTEEAIEEVAQTITELFGLEEDVTLPQLAAANPTVEELQELATQLANVAPGDVAALQDRLGDGNITEQTIINGFNQIRSTSAASLYPELVEAFEAAYNL</sequence>
<dbReference type="InterPro" id="IPR008964">
    <property type="entry name" value="Invasin/intimin_cell_adhesion"/>
</dbReference>
<feature type="domain" description="SLH" evidence="4">
    <location>
        <begin position="37"/>
        <end position="100"/>
    </location>
</feature>
<dbReference type="SUPFAM" id="SSF49373">
    <property type="entry name" value="Invasin/intimin cell-adhesion fragments"/>
    <property type="match status" value="1"/>
</dbReference>
<dbReference type="EMBL" id="AOFT01000001">
    <property type="protein sequence ID" value="EMR07931.1"/>
    <property type="molecule type" value="Genomic_DNA"/>
</dbReference>
<proteinExistence type="predicted"/>
<evidence type="ECO:0000256" key="1">
    <source>
        <dbReference type="ARBA" id="ARBA00022729"/>
    </source>
</evidence>
<evidence type="ECO:0000256" key="3">
    <source>
        <dbReference type="SAM" id="SignalP"/>
    </source>
</evidence>
<dbReference type="AlphaFoldDB" id="M7NLC3"/>
<dbReference type="Pfam" id="PF00395">
    <property type="entry name" value="SLH"/>
    <property type="match status" value="2"/>
</dbReference>
<keyword evidence="1 3" id="KW-0732">Signal</keyword>
<dbReference type="OrthoDB" id="2083647at2"/>
<dbReference type="RefSeq" id="WP_008296722.1">
    <property type="nucleotide sequence ID" value="NZ_AOFT01000001.1"/>
</dbReference>
<dbReference type="Proteomes" id="UP000011919">
    <property type="component" value="Unassembled WGS sequence"/>
</dbReference>
<dbReference type="InterPro" id="IPR001119">
    <property type="entry name" value="SLH_dom"/>
</dbReference>
<dbReference type="Pfam" id="PF09134">
    <property type="entry name" value="Invasin_D3"/>
    <property type="match status" value="1"/>
</dbReference>
<feature type="chain" id="PRO_5039441657" evidence="3">
    <location>
        <begin position="29"/>
        <end position="1228"/>
    </location>
</feature>
<dbReference type="InterPro" id="IPR013783">
    <property type="entry name" value="Ig-like_fold"/>
</dbReference>
<dbReference type="Gene3D" id="2.60.40.10">
    <property type="entry name" value="Immunoglobulins"/>
    <property type="match status" value="1"/>
</dbReference>
<organism evidence="5 6">
    <name type="scientific">Bhargavaea cecembensis DSE10</name>
    <dbReference type="NCBI Taxonomy" id="1235279"/>
    <lineage>
        <taxon>Bacteria</taxon>
        <taxon>Bacillati</taxon>
        <taxon>Bacillota</taxon>
        <taxon>Bacilli</taxon>
        <taxon>Bacillales</taxon>
        <taxon>Caryophanaceae</taxon>
        <taxon>Bhargavaea</taxon>
    </lineage>
</organism>
<evidence type="ECO:0000313" key="6">
    <source>
        <dbReference type="Proteomes" id="UP000011919"/>
    </source>
</evidence>
<evidence type="ECO:0000313" key="5">
    <source>
        <dbReference type="EMBL" id="EMR07931.1"/>
    </source>
</evidence>
<feature type="compositionally biased region" description="Pro residues" evidence="2">
    <location>
        <begin position="230"/>
        <end position="241"/>
    </location>
</feature>
<comment type="caution">
    <text evidence="5">The sequence shown here is derived from an EMBL/GenBank/DDBJ whole genome shotgun (WGS) entry which is preliminary data.</text>
</comment>
<protein>
    <submittedName>
        <fullName evidence="5">Parasporal protein</fullName>
    </submittedName>
</protein>
<dbReference type="STRING" id="1235279.C772_00260"/>
<keyword evidence="6" id="KW-1185">Reference proteome</keyword>
<evidence type="ECO:0000259" key="4">
    <source>
        <dbReference type="PROSITE" id="PS51272"/>
    </source>
</evidence>
<feature type="signal peptide" evidence="3">
    <location>
        <begin position="1"/>
        <end position="28"/>
    </location>
</feature>
<dbReference type="InterPro" id="IPR015217">
    <property type="entry name" value="Invasin_dom_3"/>
</dbReference>
<accession>M7NLC3</accession>
<gene>
    <name evidence="5" type="primary">ctc_2</name>
    <name evidence="5" type="ORF">C772_00260</name>
</gene>